<dbReference type="InterPro" id="IPR017788">
    <property type="entry name" value="Hda"/>
</dbReference>
<dbReference type="Pfam" id="PF22688">
    <property type="entry name" value="Hda_lid"/>
    <property type="match status" value="1"/>
</dbReference>
<keyword evidence="4" id="KW-1185">Reference proteome</keyword>
<protein>
    <submittedName>
        <fullName evidence="3">DnaA regulatory inactivator Hda</fullName>
    </submittedName>
</protein>
<evidence type="ECO:0000259" key="1">
    <source>
        <dbReference type="Pfam" id="PF00308"/>
    </source>
</evidence>
<comment type="caution">
    <text evidence="3">The sequence shown here is derived from an EMBL/GenBank/DDBJ whole genome shotgun (WGS) entry which is preliminary data.</text>
</comment>
<evidence type="ECO:0000313" key="4">
    <source>
        <dbReference type="Proteomes" id="UP000574067"/>
    </source>
</evidence>
<dbReference type="EMBL" id="JABBFW010000002">
    <property type="protein sequence ID" value="NML14132.1"/>
    <property type="molecule type" value="Genomic_DNA"/>
</dbReference>
<organism evidence="3 4">
    <name type="scientific">Azohydromonas caseinilytica</name>
    <dbReference type="NCBI Taxonomy" id="2728836"/>
    <lineage>
        <taxon>Bacteria</taxon>
        <taxon>Pseudomonadati</taxon>
        <taxon>Pseudomonadota</taxon>
        <taxon>Betaproteobacteria</taxon>
        <taxon>Burkholderiales</taxon>
        <taxon>Sphaerotilaceae</taxon>
        <taxon>Azohydromonas</taxon>
    </lineage>
</organism>
<dbReference type="NCBIfam" id="TIGR03420">
    <property type="entry name" value="DnaA_homol_Hda"/>
    <property type="match status" value="1"/>
</dbReference>
<accession>A0A848F422</accession>
<dbReference type="SUPFAM" id="SSF52540">
    <property type="entry name" value="P-loop containing nucleoside triphosphate hydrolases"/>
    <property type="match status" value="1"/>
</dbReference>
<dbReference type="InterPro" id="IPR027417">
    <property type="entry name" value="P-loop_NTPase"/>
</dbReference>
<reference evidence="3 4" key="1">
    <citation type="submission" date="2020-04" db="EMBL/GenBank/DDBJ databases">
        <title>Azohydromonas sp. isolated from soil.</title>
        <authorList>
            <person name="Dahal R.H."/>
        </authorList>
    </citation>
    <scope>NUCLEOTIDE SEQUENCE [LARGE SCALE GENOMIC DNA]</scope>
    <source>
        <strain evidence="3 4">G-1-1-14</strain>
    </source>
</reference>
<dbReference type="GO" id="GO:0006270">
    <property type="term" value="P:DNA replication initiation"/>
    <property type="evidence" value="ECO:0007669"/>
    <property type="project" value="TreeGrafter"/>
</dbReference>
<name>A0A848F422_9BURK</name>
<gene>
    <name evidence="3" type="primary">hda</name>
    <name evidence="3" type="ORF">HHL10_03940</name>
</gene>
<dbReference type="GO" id="GO:0005886">
    <property type="term" value="C:plasma membrane"/>
    <property type="evidence" value="ECO:0007669"/>
    <property type="project" value="TreeGrafter"/>
</dbReference>
<evidence type="ECO:0000313" key="3">
    <source>
        <dbReference type="EMBL" id="NML14132.1"/>
    </source>
</evidence>
<dbReference type="Proteomes" id="UP000574067">
    <property type="component" value="Unassembled WGS sequence"/>
</dbReference>
<dbReference type="PANTHER" id="PTHR30050:SF5">
    <property type="entry name" value="DNAA REGULATORY INACTIVATOR HDA"/>
    <property type="match status" value="1"/>
</dbReference>
<dbReference type="GO" id="GO:0032297">
    <property type="term" value="P:negative regulation of DNA-templated DNA replication initiation"/>
    <property type="evidence" value="ECO:0007669"/>
    <property type="project" value="InterPro"/>
</dbReference>
<dbReference type="AlphaFoldDB" id="A0A848F422"/>
<dbReference type="InterPro" id="IPR055199">
    <property type="entry name" value="Hda_lid"/>
</dbReference>
<dbReference type="RefSeq" id="WP_169159046.1">
    <property type="nucleotide sequence ID" value="NZ_JABBFW010000002.1"/>
</dbReference>
<dbReference type="GO" id="GO:0003688">
    <property type="term" value="F:DNA replication origin binding"/>
    <property type="evidence" value="ECO:0007669"/>
    <property type="project" value="TreeGrafter"/>
</dbReference>
<dbReference type="Gene3D" id="3.40.50.300">
    <property type="entry name" value="P-loop containing nucleotide triphosphate hydrolases"/>
    <property type="match status" value="1"/>
</dbReference>
<dbReference type="InterPro" id="IPR013317">
    <property type="entry name" value="DnaA_dom"/>
</dbReference>
<dbReference type="Gene3D" id="1.10.8.60">
    <property type="match status" value="1"/>
</dbReference>
<proteinExistence type="predicted"/>
<feature type="domain" description="Hda lid" evidence="2">
    <location>
        <begin position="157"/>
        <end position="220"/>
    </location>
</feature>
<sequence length="225" mass="24965">MKQIPLPIAFERVPSFDGFVPGANAAAVQHLRRLGPGSGALAPLYLWGPPGSGKTHLLQALVHERQLAGERVGWFNAADPVPWEVDEGWTLIVMDDCDRLDELHQQAAFAAFIDAATFQVQVAAAGRVPPVDLPVREDLRTRLGWGDVFALQPLTEREARATLQHEAQRRGIELSDDVMDYLLNHFDRDLKHLMGLLDRLDGFALAQRRAVTVPLLRRMLAEEGA</sequence>
<dbReference type="PANTHER" id="PTHR30050">
    <property type="entry name" value="CHROMOSOMAL REPLICATION INITIATOR PROTEIN DNAA"/>
    <property type="match status" value="1"/>
</dbReference>
<dbReference type="Pfam" id="PF00308">
    <property type="entry name" value="Bac_DnaA"/>
    <property type="match status" value="1"/>
</dbReference>
<evidence type="ECO:0000259" key="2">
    <source>
        <dbReference type="Pfam" id="PF22688"/>
    </source>
</evidence>
<feature type="domain" description="Chromosomal replication initiator protein DnaA ATPAse" evidence="1">
    <location>
        <begin position="15"/>
        <end position="64"/>
    </location>
</feature>